<dbReference type="InterPro" id="IPR007627">
    <property type="entry name" value="RNA_pol_sigma70_r2"/>
</dbReference>
<dbReference type="InterPro" id="IPR039425">
    <property type="entry name" value="RNA_pol_sigma-70-like"/>
</dbReference>
<dbReference type="Gene3D" id="1.10.1740.10">
    <property type="match status" value="1"/>
</dbReference>
<dbReference type="InterPro" id="IPR014284">
    <property type="entry name" value="RNA_pol_sigma-70_dom"/>
</dbReference>
<dbReference type="Proteomes" id="UP001493487">
    <property type="component" value="Unassembled WGS sequence"/>
</dbReference>
<evidence type="ECO:0000256" key="3">
    <source>
        <dbReference type="ARBA" id="ARBA00023082"/>
    </source>
</evidence>
<evidence type="ECO:0000313" key="9">
    <source>
        <dbReference type="Proteomes" id="UP001493487"/>
    </source>
</evidence>
<dbReference type="NCBIfam" id="TIGR02937">
    <property type="entry name" value="sigma70-ECF"/>
    <property type="match status" value="1"/>
</dbReference>
<accession>A0ABV1KY77</accession>
<proteinExistence type="inferred from homology"/>
<dbReference type="EMBL" id="JASKHM010000013">
    <property type="protein sequence ID" value="MEQ4485034.1"/>
    <property type="molecule type" value="Genomic_DNA"/>
</dbReference>
<evidence type="ECO:0000256" key="1">
    <source>
        <dbReference type="ARBA" id="ARBA00010641"/>
    </source>
</evidence>
<evidence type="ECO:0000313" key="8">
    <source>
        <dbReference type="EMBL" id="MEQ4485034.1"/>
    </source>
</evidence>
<reference evidence="8 9" key="1">
    <citation type="journal article" date="2023" name="Genome Announc.">
        <title>Pan-Genome Analyses of the Genus Cohnella and Proposal of the Novel Species Cohnella silvisoli sp. nov., Isolated from Forest Soil.</title>
        <authorList>
            <person name="Wang C."/>
            <person name="Mao L."/>
            <person name="Bao G."/>
            <person name="Zhu H."/>
        </authorList>
    </citation>
    <scope>NUCLEOTIDE SEQUENCE [LARGE SCALE GENOMIC DNA]</scope>
    <source>
        <strain evidence="8 9">NL03-T5-1</strain>
    </source>
</reference>
<evidence type="ECO:0000256" key="5">
    <source>
        <dbReference type="ARBA" id="ARBA00023163"/>
    </source>
</evidence>
<dbReference type="InterPro" id="IPR013325">
    <property type="entry name" value="RNA_pol_sigma_r2"/>
</dbReference>
<keyword evidence="3" id="KW-0731">Sigma factor</keyword>
<dbReference type="SUPFAM" id="SSF88659">
    <property type="entry name" value="Sigma3 and sigma4 domains of RNA polymerase sigma factors"/>
    <property type="match status" value="1"/>
</dbReference>
<dbReference type="Pfam" id="PF04542">
    <property type="entry name" value="Sigma70_r2"/>
    <property type="match status" value="1"/>
</dbReference>
<organism evidence="8 9">
    <name type="scientific">Cohnella silvisoli</name>
    <dbReference type="NCBI Taxonomy" id="2873699"/>
    <lineage>
        <taxon>Bacteria</taxon>
        <taxon>Bacillati</taxon>
        <taxon>Bacillota</taxon>
        <taxon>Bacilli</taxon>
        <taxon>Bacillales</taxon>
        <taxon>Paenibacillaceae</taxon>
        <taxon>Cohnella</taxon>
    </lineage>
</organism>
<keyword evidence="9" id="KW-1185">Reference proteome</keyword>
<sequence length="187" mass="22906">MVVSPDYETLVTPHLDDMRKYCFYLTKSKWDGEDLFQETLLKSLVFFLHTEPYLDVKPFLMRVARNLWIDDCRKRRRRRMAKLDPPKVYYTDNDYVEVRGTLEWMAEHFPKRNIEMWLLFHYFGYTMQEIADDMSCSISAVKSVLFRTREWLRNRHSLTEHRKVIYLDVERWSRAVMQDRPQEIVKH</sequence>
<dbReference type="Pfam" id="PF08281">
    <property type="entry name" value="Sigma70_r4_2"/>
    <property type="match status" value="1"/>
</dbReference>
<feature type="domain" description="RNA polymerase sigma factor 70 region 4 type 2" evidence="7">
    <location>
        <begin position="118"/>
        <end position="152"/>
    </location>
</feature>
<protein>
    <submittedName>
        <fullName evidence="8">RNA polymerase sigma factor</fullName>
    </submittedName>
</protein>
<dbReference type="SUPFAM" id="SSF88946">
    <property type="entry name" value="Sigma2 domain of RNA polymerase sigma factors"/>
    <property type="match status" value="1"/>
</dbReference>
<dbReference type="Gene3D" id="1.10.10.10">
    <property type="entry name" value="Winged helix-like DNA-binding domain superfamily/Winged helix DNA-binding domain"/>
    <property type="match status" value="1"/>
</dbReference>
<evidence type="ECO:0000256" key="2">
    <source>
        <dbReference type="ARBA" id="ARBA00023015"/>
    </source>
</evidence>
<comment type="caution">
    <text evidence="8">The sequence shown here is derived from an EMBL/GenBank/DDBJ whole genome shotgun (WGS) entry which is preliminary data.</text>
</comment>
<evidence type="ECO:0000259" key="6">
    <source>
        <dbReference type="Pfam" id="PF04542"/>
    </source>
</evidence>
<dbReference type="InterPro" id="IPR013324">
    <property type="entry name" value="RNA_pol_sigma_r3/r4-like"/>
</dbReference>
<evidence type="ECO:0000256" key="4">
    <source>
        <dbReference type="ARBA" id="ARBA00023125"/>
    </source>
</evidence>
<keyword evidence="5" id="KW-0804">Transcription</keyword>
<feature type="domain" description="RNA polymerase sigma-70 region 2" evidence="6">
    <location>
        <begin position="10"/>
        <end position="78"/>
    </location>
</feature>
<name>A0ABV1KY77_9BACL</name>
<dbReference type="InterPro" id="IPR036388">
    <property type="entry name" value="WH-like_DNA-bd_sf"/>
</dbReference>
<keyword evidence="4" id="KW-0238">DNA-binding</keyword>
<dbReference type="RefSeq" id="WP_232184758.1">
    <property type="nucleotide sequence ID" value="NZ_JAIOAP010000003.1"/>
</dbReference>
<evidence type="ECO:0000259" key="7">
    <source>
        <dbReference type="Pfam" id="PF08281"/>
    </source>
</evidence>
<dbReference type="PANTHER" id="PTHR43133:SF8">
    <property type="entry name" value="RNA POLYMERASE SIGMA FACTOR HI_1459-RELATED"/>
    <property type="match status" value="1"/>
</dbReference>
<keyword evidence="2" id="KW-0805">Transcription regulation</keyword>
<dbReference type="InterPro" id="IPR013249">
    <property type="entry name" value="RNA_pol_sigma70_r4_t2"/>
</dbReference>
<gene>
    <name evidence="8" type="ORF">QJS35_21840</name>
</gene>
<comment type="similarity">
    <text evidence="1">Belongs to the sigma-70 factor family. ECF subfamily.</text>
</comment>
<dbReference type="PANTHER" id="PTHR43133">
    <property type="entry name" value="RNA POLYMERASE ECF-TYPE SIGMA FACTO"/>
    <property type="match status" value="1"/>
</dbReference>